<evidence type="ECO:0000313" key="3">
    <source>
        <dbReference type="EMBL" id="AVI07918.1"/>
    </source>
</evidence>
<dbReference type="EMBL" id="MF994817">
    <property type="protein sequence ID" value="AVI07918.1"/>
    <property type="molecule type" value="Genomic_DNA"/>
</dbReference>
<evidence type="ECO:0000313" key="2">
    <source>
        <dbReference type="EMBL" id="AVI07678.1"/>
    </source>
</evidence>
<proteinExistence type="predicted"/>
<dbReference type="EMBL" id="MF994813">
    <property type="protein sequence ID" value="AVI07306.1"/>
    <property type="molecule type" value="Genomic_DNA"/>
</dbReference>
<dbReference type="EMBL" id="MF994816">
    <property type="protein sequence ID" value="AVI07794.1"/>
    <property type="molecule type" value="Genomic_DNA"/>
</dbReference>
<evidence type="ECO:0000313" key="6">
    <source>
        <dbReference type="EMBL" id="AVI08179.1"/>
    </source>
</evidence>
<dbReference type="EMBL" id="MF994813">
    <property type="protein sequence ID" value="AVI07424.1"/>
    <property type="molecule type" value="Genomic_DNA"/>
</dbReference>
<evidence type="ECO:0000313" key="5">
    <source>
        <dbReference type="EMBL" id="AVI08053.1"/>
    </source>
</evidence>
<dbReference type="EMBL" id="MF994820">
    <property type="protein sequence ID" value="AVI08179.1"/>
    <property type="molecule type" value="Genomic_DNA"/>
</dbReference>
<reference evidence="5" key="1">
    <citation type="journal article" date="2018" name="J. Virol.">
        <title>Copy number heterogeneity, large origin tandem repeats, and interspecies recombination in HHV-6A and HHV-6B reference strains.</title>
        <authorList>
            <person name="Greninger A.L."/>
            <person name="Roychoudhury P."/>
            <person name="Makhsous N."/>
            <person name="Hanson D."/>
            <person name="Chase J."/>
            <person name="Krueger G."/>
            <person name="Xie H."/>
            <person name="Huang M.-L."/>
            <person name="Saunders L."/>
            <person name="Ablashi D."/>
            <person name="Koelle D.M."/>
            <person name="Cook L."/>
            <person name="Jerome K.R."/>
        </authorList>
    </citation>
    <scope>NUCLEOTIDE SEQUENCE</scope>
    <source>
        <strain evidence="1">ABI-HHV6A</strain>
        <strain evidence="2">CO2</strain>
        <strain evidence="3">CO3</strain>
        <strain evidence="4">CO4</strain>
        <strain evidence="5">CO7</strain>
        <strain evidence="6">DA</strain>
    </source>
</reference>
<evidence type="ECO:0000313" key="4">
    <source>
        <dbReference type="EMBL" id="AVI07927.1"/>
    </source>
</evidence>
<name>A0A2L2QAI7_9BETA</name>
<accession>A0A2L2QAI7</accession>
<dbReference type="EMBL" id="MF994818">
    <property type="protein sequence ID" value="AVI08044.1"/>
    <property type="molecule type" value="Genomic_DNA"/>
</dbReference>
<dbReference type="EMBL" id="MF994819">
    <property type="protein sequence ID" value="AVI08170.1"/>
    <property type="molecule type" value="Genomic_DNA"/>
</dbReference>
<dbReference type="EMBL" id="MF994816">
    <property type="protein sequence ID" value="AVI07678.1"/>
    <property type="molecule type" value="Genomic_DNA"/>
</dbReference>
<sequence>MWDGGLSFTIFMLFFLIRRPLQLRCDRRPLSCEVECSRCRCGKVFAGL</sequence>
<dbReference type="EMBL" id="MF994819">
    <property type="protein sequence ID" value="AVI08053.1"/>
    <property type="molecule type" value="Genomic_DNA"/>
</dbReference>
<dbReference type="EMBL" id="MF994818">
    <property type="protein sequence ID" value="AVI07927.1"/>
    <property type="molecule type" value="Genomic_DNA"/>
</dbReference>
<dbReference type="EMBL" id="MF994820">
    <property type="protein sequence ID" value="AVI08298.1"/>
    <property type="molecule type" value="Genomic_DNA"/>
</dbReference>
<evidence type="ECO:0000313" key="1">
    <source>
        <dbReference type="EMBL" id="AVI07306.1"/>
    </source>
</evidence>
<organism evidence="5">
    <name type="scientific">Human betaherpesvirus 6A</name>
    <dbReference type="NCBI Taxonomy" id="32603"/>
    <lineage>
        <taxon>Viruses</taxon>
        <taxon>Duplodnaviria</taxon>
        <taxon>Heunggongvirae</taxon>
        <taxon>Peploviricota</taxon>
        <taxon>Herviviricetes</taxon>
        <taxon>Herpesvirales</taxon>
        <taxon>Orthoherpesviridae</taxon>
        <taxon>Betaherpesvirinae</taxon>
        <taxon>Roseolovirus</taxon>
        <taxon>Roseolovirus humanbeta6a</taxon>
    </lineage>
</organism>
<protein>
    <submittedName>
        <fullName evidence="5">Uncharacterized protein</fullName>
    </submittedName>
</protein>